<dbReference type="SUPFAM" id="SSF53098">
    <property type="entry name" value="Ribonuclease H-like"/>
    <property type="match status" value="1"/>
</dbReference>
<dbReference type="InterPro" id="IPR012337">
    <property type="entry name" value="RNaseH-like_sf"/>
</dbReference>
<reference evidence="2 3" key="1">
    <citation type="journal article" date="2019" name="Genome Biol. Evol.">
        <title>Insights into the evolution of the New World diploid cottons (Gossypium, subgenus Houzingenia) based on genome sequencing.</title>
        <authorList>
            <person name="Grover C.E."/>
            <person name="Arick M.A. 2nd"/>
            <person name="Thrash A."/>
            <person name="Conover J.L."/>
            <person name="Sanders W.S."/>
            <person name="Peterson D.G."/>
            <person name="Frelichowski J.E."/>
            <person name="Scheffler J.A."/>
            <person name="Scheffler B.E."/>
            <person name="Wendel J.F."/>
        </authorList>
    </citation>
    <scope>NUCLEOTIDE SEQUENCE [LARGE SCALE GENOMIC DNA]</scope>
    <source>
        <strain evidence="2">27</strain>
        <tissue evidence="2">Leaf</tissue>
    </source>
</reference>
<dbReference type="CDD" id="cd06222">
    <property type="entry name" value="RNase_H_like"/>
    <property type="match status" value="1"/>
</dbReference>
<dbReference type="PANTHER" id="PTHR47723">
    <property type="entry name" value="OS05G0353850 PROTEIN"/>
    <property type="match status" value="1"/>
</dbReference>
<dbReference type="PANTHER" id="PTHR47723:SF19">
    <property type="entry name" value="POLYNUCLEOTIDYL TRANSFERASE, RIBONUCLEASE H-LIKE SUPERFAMILY PROTEIN"/>
    <property type="match status" value="1"/>
</dbReference>
<proteinExistence type="predicted"/>
<evidence type="ECO:0000259" key="1">
    <source>
        <dbReference type="Pfam" id="PF13456"/>
    </source>
</evidence>
<evidence type="ECO:0000313" key="3">
    <source>
        <dbReference type="Proteomes" id="UP000593561"/>
    </source>
</evidence>
<organism evidence="2 3">
    <name type="scientific">Gossypium davidsonii</name>
    <name type="common">Davidson's cotton</name>
    <name type="synonym">Gossypium klotzschianum subsp. davidsonii</name>
    <dbReference type="NCBI Taxonomy" id="34287"/>
    <lineage>
        <taxon>Eukaryota</taxon>
        <taxon>Viridiplantae</taxon>
        <taxon>Streptophyta</taxon>
        <taxon>Embryophyta</taxon>
        <taxon>Tracheophyta</taxon>
        <taxon>Spermatophyta</taxon>
        <taxon>Magnoliopsida</taxon>
        <taxon>eudicotyledons</taxon>
        <taxon>Gunneridae</taxon>
        <taxon>Pentapetalae</taxon>
        <taxon>rosids</taxon>
        <taxon>malvids</taxon>
        <taxon>Malvales</taxon>
        <taxon>Malvaceae</taxon>
        <taxon>Malvoideae</taxon>
        <taxon>Gossypium</taxon>
    </lineage>
</organism>
<evidence type="ECO:0000313" key="2">
    <source>
        <dbReference type="EMBL" id="MBA0612859.1"/>
    </source>
</evidence>
<name>A0A7J8RG90_GOSDV</name>
<dbReference type="Pfam" id="PF13456">
    <property type="entry name" value="RVT_3"/>
    <property type="match status" value="1"/>
</dbReference>
<comment type="caution">
    <text evidence="2">The sequence shown here is derived from an EMBL/GenBank/DDBJ whole genome shotgun (WGS) entry which is preliminary data.</text>
</comment>
<dbReference type="Proteomes" id="UP000593561">
    <property type="component" value="Unassembled WGS sequence"/>
</dbReference>
<sequence length="111" mass="12664">MHLFTDGAVERDNGNASTGGVLRDHKGIRMTIIQTDNLEVIRVLQDNAMADLGITMLRRVQRIMRAKGQWRIRYIPNECNLVADYLAKLSFAWRSSLHVIDVAPNKVLEFL</sequence>
<accession>A0A7J8RG90</accession>
<dbReference type="InterPro" id="IPR044730">
    <property type="entry name" value="RNase_H-like_dom_plant"/>
</dbReference>
<dbReference type="InterPro" id="IPR053151">
    <property type="entry name" value="RNase_H-like"/>
</dbReference>
<protein>
    <recommendedName>
        <fullName evidence="1">RNase H type-1 domain-containing protein</fullName>
    </recommendedName>
</protein>
<gene>
    <name evidence="2" type="ORF">Godav_013408</name>
</gene>
<keyword evidence="3" id="KW-1185">Reference proteome</keyword>
<dbReference type="EMBL" id="JABFAC010000005">
    <property type="protein sequence ID" value="MBA0612859.1"/>
    <property type="molecule type" value="Genomic_DNA"/>
</dbReference>
<dbReference type="GO" id="GO:0004523">
    <property type="term" value="F:RNA-DNA hybrid ribonuclease activity"/>
    <property type="evidence" value="ECO:0007669"/>
    <property type="project" value="InterPro"/>
</dbReference>
<feature type="domain" description="RNase H type-1" evidence="1">
    <location>
        <begin position="27"/>
        <end position="89"/>
    </location>
</feature>
<dbReference type="GO" id="GO:0003676">
    <property type="term" value="F:nucleic acid binding"/>
    <property type="evidence" value="ECO:0007669"/>
    <property type="project" value="InterPro"/>
</dbReference>
<dbReference type="InterPro" id="IPR002156">
    <property type="entry name" value="RNaseH_domain"/>
</dbReference>
<dbReference type="AlphaFoldDB" id="A0A7J8RG90"/>